<dbReference type="Gene3D" id="1.10.10.10">
    <property type="entry name" value="Winged helix-like DNA-binding domain superfamily/Winged helix DNA-binding domain"/>
    <property type="match status" value="1"/>
</dbReference>
<feature type="domain" description="O-methyltransferase C-terminal" evidence="5">
    <location>
        <begin position="170"/>
        <end position="379"/>
    </location>
</feature>
<dbReference type="VEuPathDB" id="FungiDB:An16g01250"/>
<gene>
    <name evidence="7" type="ORF">ABL_09326</name>
</gene>
<evidence type="ECO:0000259" key="6">
    <source>
        <dbReference type="Pfam" id="PF08100"/>
    </source>
</evidence>
<dbReference type="AlphaFoldDB" id="A0A100ISS5"/>
<dbReference type="SUPFAM" id="SSF53335">
    <property type="entry name" value="S-adenosyl-L-methionine-dependent methyltransferases"/>
    <property type="match status" value="1"/>
</dbReference>
<dbReference type="InterPro" id="IPR016461">
    <property type="entry name" value="COMT-like"/>
</dbReference>
<comment type="caution">
    <text evidence="7">The sequence shown here is derived from an EMBL/GenBank/DDBJ whole genome shotgun (WGS) entry which is preliminary data.</text>
</comment>
<keyword evidence="3" id="KW-0949">S-adenosyl-L-methionine</keyword>
<evidence type="ECO:0000313" key="8">
    <source>
        <dbReference type="Proteomes" id="UP000068243"/>
    </source>
</evidence>
<dbReference type="PIRSF" id="PIRSF005739">
    <property type="entry name" value="O-mtase"/>
    <property type="match status" value="1"/>
</dbReference>
<dbReference type="GO" id="GO:0046983">
    <property type="term" value="F:protein dimerization activity"/>
    <property type="evidence" value="ECO:0007669"/>
    <property type="project" value="InterPro"/>
</dbReference>
<dbReference type="Gene3D" id="3.40.50.150">
    <property type="entry name" value="Vaccinia Virus protein VP39"/>
    <property type="match status" value="1"/>
</dbReference>
<dbReference type="InterPro" id="IPR001077">
    <property type="entry name" value="COMT_C"/>
</dbReference>
<evidence type="ECO:0000259" key="5">
    <source>
        <dbReference type="Pfam" id="PF00891"/>
    </source>
</evidence>
<feature type="active site" description="Proton acceptor" evidence="4">
    <location>
        <position position="308"/>
    </location>
</feature>
<dbReference type="SUPFAM" id="SSF46785">
    <property type="entry name" value="Winged helix' DNA-binding domain"/>
    <property type="match status" value="1"/>
</dbReference>
<dbReference type="InterPro" id="IPR012967">
    <property type="entry name" value="COMT_dimerisation"/>
</dbReference>
<dbReference type="VEuPathDB" id="FungiDB:M747DRAFT_355000"/>
<dbReference type="InterPro" id="IPR036390">
    <property type="entry name" value="WH_DNA-bd_sf"/>
</dbReference>
<dbReference type="EMBL" id="BCMY01000022">
    <property type="protein sequence ID" value="GAQ46665.1"/>
    <property type="molecule type" value="Genomic_DNA"/>
</dbReference>
<dbReference type="GO" id="GO:0032259">
    <property type="term" value="P:methylation"/>
    <property type="evidence" value="ECO:0007669"/>
    <property type="project" value="UniProtKB-KW"/>
</dbReference>
<dbReference type="GO" id="GO:0008171">
    <property type="term" value="F:O-methyltransferase activity"/>
    <property type="evidence" value="ECO:0007669"/>
    <property type="project" value="InterPro"/>
</dbReference>
<evidence type="ECO:0000256" key="3">
    <source>
        <dbReference type="ARBA" id="ARBA00022691"/>
    </source>
</evidence>
<dbReference type="Pfam" id="PF08100">
    <property type="entry name" value="Dimerisation"/>
    <property type="match status" value="1"/>
</dbReference>
<dbReference type="VEuPathDB" id="FungiDB:ASPNIDRAFT2_1091012"/>
<dbReference type="InterPro" id="IPR029063">
    <property type="entry name" value="SAM-dependent_MTases_sf"/>
</dbReference>
<keyword evidence="2 7" id="KW-0808">Transferase</keyword>
<evidence type="ECO:0000256" key="4">
    <source>
        <dbReference type="PIRSR" id="PIRSR005739-1"/>
    </source>
</evidence>
<dbReference type="PANTHER" id="PTHR43712:SF11">
    <property type="entry name" value="O-METHYLTRANSFERASE (AFU_ORTHOLOGUE AFUA_2G17820)-RELATED"/>
    <property type="match status" value="1"/>
</dbReference>
<dbReference type="InterPro" id="IPR036388">
    <property type="entry name" value="WH-like_DNA-bd_sf"/>
</dbReference>
<dbReference type="Proteomes" id="UP000068243">
    <property type="component" value="Unassembled WGS sequence"/>
</dbReference>
<organism evidence="7 8">
    <name type="scientific">Aspergillus niger</name>
    <dbReference type="NCBI Taxonomy" id="5061"/>
    <lineage>
        <taxon>Eukaryota</taxon>
        <taxon>Fungi</taxon>
        <taxon>Dikarya</taxon>
        <taxon>Ascomycota</taxon>
        <taxon>Pezizomycotina</taxon>
        <taxon>Eurotiomycetes</taxon>
        <taxon>Eurotiomycetidae</taxon>
        <taxon>Eurotiales</taxon>
        <taxon>Aspergillaceae</taxon>
        <taxon>Aspergillus</taxon>
        <taxon>Aspergillus subgen. Circumdati</taxon>
    </lineage>
</organism>
<dbReference type="Pfam" id="PF00891">
    <property type="entry name" value="Methyltransf_2"/>
    <property type="match status" value="1"/>
</dbReference>
<accession>A0A100ISS5</accession>
<dbReference type="PROSITE" id="PS51683">
    <property type="entry name" value="SAM_OMT_II"/>
    <property type="match status" value="1"/>
</dbReference>
<proteinExistence type="predicted"/>
<dbReference type="OrthoDB" id="1535081at2759"/>
<dbReference type="PANTHER" id="PTHR43712">
    <property type="entry name" value="PUTATIVE (AFU_ORTHOLOGUE AFUA_4G14580)-RELATED"/>
    <property type="match status" value="1"/>
</dbReference>
<protein>
    <submittedName>
        <fullName evidence="7">O-methyltransferase</fullName>
    </submittedName>
</protein>
<dbReference type="OMA" id="KDFMAPW"/>
<dbReference type="PaxDb" id="5061-CADANGAP00012356"/>
<evidence type="ECO:0000313" key="7">
    <source>
        <dbReference type="EMBL" id="GAQ46665.1"/>
    </source>
</evidence>
<name>A0A100ISS5_ASPNG</name>
<dbReference type="VEuPathDB" id="FungiDB:ATCC64974_72390"/>
<dbReference type="GO" id="GO:0044550">
    <property type="term" value="P:secondary metabolite biosynthetic process"/>
    <property type="evidence" value="ECO:0007669"/>
    <property type="project" value="UniProtKB-ARBA"/>
</dbReference>
<sequence>MAQTIADVTATIKDALPKLSPTGDIPDSARFELLDMLDQLRAAVEPPIQTVLNICWAHHPLVAIRTAIGMGVFDAFAATDGVELSLDQLNEKTKGDKDLLVRIMRLLIANRLFTEPGVEKYKPQPLALAFATGAPPSEVIKNFHVNFRASAFTHDFLEARGYRTPDDAYDTPFQLAYGTTLHHFEWLAQDPAEQHAFNTVMETSNRAVEGAQWYDFYPWQERLSLATGDNVGEERVFLVDIGGGKGHDLQAFKKKRSPIGRLVLQDLPEVIQDIKEPLPDGVEAVSYSMFDAQPVRGAKAYYMRTVLHDWPDKQALQALQRVWEAMADDSVLLINENTVPETWVPRFNTSVDLIMMNMFSSLERTDKQWLSLLERAGFKVVKVWRSDDQGTGSNALFEAVRV</sequence>
<feature type="domain" description="O-methyltransferase dimerisation" evidence="6">
    <location>
        <begin position="63"/>
        <end position="132"/>
    </location>
</feature>
<evidence type="ECO:0000256" key="1">
    <source>
        <dbReference type="ARBA" id="ARBA00022603"/>
    </source>
</evidence>
<evidence type="ECO:0000256" key="2">
    <source>
        <dbReference type="ARBA" id="ARBA00022679"/>
    </source>
</evidence>
<reference evidence="8" key="1">
    <citation type="journal article" date="2016" name="Genome Announc.">
        <title>Draft genome sequence of Aspergillus niger strain An76.</title>
        <authorList>
            <person name="Gong W."/>
            <person name="Cheng Z."/>
            <person name="Zhang H."/>
            <person name="Liu L."/>
            <person name="Gao P."/>
            <person name="Wang L."/>
        </authorList>
    </citation>
    <scope>NUCLEOTIDE SEQUENCE [LARGE SCALE GENOMIC DNA]</scope>
    <source>
        <strain evidence="8">An76</strain>
    </source>
</reference>
<keyword evidence="1 7" id="KW-0489">Methyltransferase</keyword>